<dbReference type="Gene3D" id="3.40.50.150">
    <property type="entry name" value="Vaccinia Virus protein VP39"/>
    <property type="match status" value="1"/>
</dbReference>
<dbReference type="GO" id="GO:0008757">
    <property type="term" value="F:S-adenosylmethionine-dependent methyltransferase activity"/>
    <property type="evidence" value="ECO:0007669"/>
    <property type="project" value="TreeGrafter"/>
</dbReference>
<dbReference type="InterPro" id="IPR050362">
    <property type="entry name" value="Cation-dep_OMT"/>
</dbReference>
<reference evidence="4" key="1">
    <citation type="submission" date="2019-11" db="EMBL/GenBank/DDBJ databases">
        <title>Burkholderia cenocepacia CF.</title>
        <authorList>
            <person name="Vianna E.F."/>
            <person name="Marques E.A."/>
            <person name="Albano R.M."/>
            <person name="Leao R.S."/>
        </authorList>
    </citation>
    <scope>NUCLEOTIDE SEQUENCE</scope>
    <source>
        <strain evidence="4">MS-2140</strain>
    </source>
</reference>
<dbReference type="GO" id="GO:0032259">
    <property type="term" value="P:methylation"/>
    <property type="evidence" value="ECO:0007669"/>
    <property type="project" value="UniProtKB-KW"/>
</dbReference>
<dbReference type="CDD" id="cd02440">
    <property type="entry name" value="AdoMet_MTases"/>
    <property type="match status" value="1"/>
</dbReference>
<dbReference type="InterPro" id="IPR002935">
    <property type="entry name" value="SAM_O-MeTrfase"/>
</dbReference>
<evidence type="ECO:0000256" key="1">
    <source>
        <dbReference type="ARBA" id="ARBA00022603"/>
    </source>
</evidence>
<dbReference type="RefSeq" id="WP_163123366.1">
    <property type="nucleotide sequence ID" value="NZ_JAAEAM010000008.1"/>
</dbReference>
<dbReference type="PANTHER" id="PTHR10509:SF14">
    <property type="entry name" value="CAFFEOYL-COA O-METHYLTRANSFERASE 3-RELATED"/>
    <property type="match status" value="1"/>
</dbReference>
<evidence type="ECO:0000256" key="2">
    <source>
        <dbReference type="ARBA" id="ARBA00022679"/>
    </source>
</evidence>
<dbReference type="PROSITE" id="PS51682">
    <property type="entry name" value="SAM_OMT_I"/>
    <property type="match status" value="1"/>
</dbReference>
<keyword evidence="2 4" id="KW-0808">Transferase</keyword>
<dbReference type="InterPro" id="IPR029063">
    <property type="entry name" value="SAM-dependent_MTases_sf"/>
</dbReference>
<dbReference type="Pfam" id="PF01596">
    <property type="entry name" value="Methyltransf_3"/>
    <property type="match status" value="1"/>
</dbReference>
<organism evidence="4">
    <name type="scientific">Burkholderia cenocepacia</name>
    <dbReference type="NCBI Taxonomy" id="95486"/>
    <lineage>
        <taxon>Bacteria</taxon>
        <taxon>Pseudomonadati</taxon>
        <taxon>Pseudomonadota</taxon>
        <taxon>Betaproteobacteria</taxon>
        <taxon>Burkholderiales</taxon>
        <taxon>Burkholderiaceae</taxon>
        <taxon>Burkholderia</taxon>
        <taxon>Burkholderia cepacia complex</taxon>
    </lineage>
</organism>
<protein>
    <submittedName>
        <fullName evidence="4">O-methyltransferase</fullName>
    </submittedName>
</protein>
<name>A0A6B2MBD1_9BURK</name>
<dbReference type="AlphaFoldDB" id="A0A6B2MBD1"/>
<evidence type="ECO:0000256" key="3">
    <source>
        <dbReference type="ARBA" id="ARBA00022691"/>
    </source>
</evidence>
<keyword evidence="1 4" id="KW-0489">Methyltransferase</keyword>
<dbReference type="GO" id="GO:0008171">
    <property type="term" value="F:O-methyltransferase activity"/>
    <property type="evidence" value="ECO:0007669"/>
    <property type="project" value="InterPro"/>
</dbReference>
<dbReference type="PANTHER" id="PTHR10509">
    <property type="entry name" value="O-METHYLTRANSFERASE-RELATED"/>
    <property type="match status" value="1"/>
</dbReference>
<accession>A0A6B2MBD1</accession>
<proteinExistence type="predicted"/>
<evidence type="ECO:0000313" key="4">
    <source>
        <dbReference type="EMBL" id="NDV72271.1"/>
    </source>
</evidence>
<comment type="caution">
    <text evidence="4">The sequence shown here is derived from an EMBL/GenBank/DDBJ whole genome shotgun (WGS) entry which is preliminary data.</text>
</comment>
<dbReference type="EMBL" id="JAAEAM010000008">
    <property type="protein sequence ID" value="NDV72271.1"/>
    <property type="molecule type" value="Genomic_DNA"/>
</dbReference>
<gene>
    <name evidence="4" type="ORF">GFJ35_09285</name>
</gene>
<dbReference type="SUPFAM" id="SSF53335">
    <property type="entry name" value="S-adenosyl-L-methionine-dependent methyltransferases"/>
    <property type="match status" value="1"/>
</dbReference>
<keyword evidence="3" id="KW-0949">S-adenosyl-L-methionine</keyword>
<sequence length="223" mass="23174">MDQDRWNQVDAYFSATLVPSDAVLDAALAASDAAGLPAINVAPNQGKLLQLLATIRGARRILEVGTLGGYSTIWLARALPPGGALVTLELNPAHAKVATQNIARAGFAQVVSVVVGSAKDSLARLIDTGEAPFDFIFIDADKDNNAVYLDAALKLSRPGTVIVVDNVVRNGRVVDPDNCEPDVAGVRAGFARLAAEPALMTTAVQTVGQKGWDGFSISIVGAA</sequence>